<dbReference type="PANTHER" id="PTHR31234:SF39">
    <property type="entry name" value="HARPIN-INDUCED PROTEIN 1 CONTAINING PROTEIN, EXPRESSED"/>
    <property type="match status" value="1"/>
</dbReference>
<accession>A0ABC8S2J6</accession>
<comment type="subcellular location">
    <subcellularLocation>
        <location evidence="1">Membrane</location>
        <topology evidence="1">Single-pass membrane protein</topology>
    </subcellularLocation>
</comment>
<reference evidence="7 8" key="1">
    <citation type="submission" date="2024-02" db="EMBL/GenBank/DDBJ databases">
        <authorList>
            <person name="Vignale AGUSTIN F."/>
            <person name="Sosa J E."/>
            <person name="Modenutti C."/>
        </authorList>
    </citation>
    <scope>NUCLEOTIDE SEQUENCE [LARGE SCALE GENOMIC DNA]</scope>
</reference>
<keyword evidence="8" id="KW-1185">Reference proteome</keyword>
<feature type="domain" description="Late embryogenesis abundant protein LEA-2 subgroup" evidence="6">
    <location>
        <begin position="77"/>
        <end position="174"/>
    </location>
</feature>
<sequence length="200" mass="22392">MAPPTLPPQPPARPRKSNLVRCIAIVLLALIVLVGLAVIIIWLAVKPKRMVYSIEDGSIHGYNLTNNQLNATFKFVLRAYNPNTRVSIYYDKIEVTVSYDDTTLAFNSVDPFFQHHRNVTKKGLTLVAQGAALYGSVARDLGLEKSSGKVELELRLKAKIRFKVGVWKSRKRTLRLLCAPLMVPLSSRKGFTRTLCDVDL</sequence>
<organism evidence="7 8">
    <name type="scientific">Ilex paraguariensis</name>
    <name type="common">yerba mate</name>
    <dbReference type="NCBI Taxonomy" id="185542"/>
    <lineage>
        <taxon>Eukaryota</taxon>
        <taxon>Viridiplantae</taxon>
        <taxon>Streptophyta</taxon>
        <taxon>Embryophyta</taxon>
        <taxon>Tracheophyta</taxon>
        <taxon>Spermatophyta</taxon>
        <taxon>Magnoliopsida</taxon>
        <taxon>eudicotyledons</taxon>
        <taxon>Gunneridae</taxon>
        <taxon>Pentapetalae</taxon>
        <taxon>asterids</taxon>
        <taxon>campanulids</taxon>
        <taxon>Aquifoliales</taxon>
        <taxon>Aquifoliaceae</taxon>
        <taxon>Ilex</taxon>
    </lineage>
</organism>
<evidence type="ECO:0000256" key="5">
    <source>
        <dbReference type="SAM" id="Phobius"/>
    </source>
</evidence>
<dbReference type="InterPro" id="IPR004864">
    <property type="entry name" value="LEA_2"/>
</dbReference>
<evidence type="ECO:0000256" key="4">
    <source>
        <dbReference type="ARBA" id="ARBA00023136"/>
    </source>
</evidence>
<keyword evidence="2 5" id="KW-0812">Transmembrane</keyword>
<keyword evidence="3 5" id="KW-1133">Transmembrane helix</keyword>
<evidence type="ECO:0000256" key="1">
    <source>
        <dbReference type="ARBA" id="ARBA00004167"/>
    </source>
</evidence>
<dbReference type="AlphaFoldDB" id="A0ABC8S2J6"/>
<gene>
    <name evidence="7" type="ORF">ILEXP_LOCUS18634</name>
</gene>
<evidence type="ECO:0000313" key="7">
    <source>
        <dbReference type="EMBL" id="CAK9150476.1"/>
    </source>
</evidence>
<dbReference type="PANTHER" id="PTHR31234">
    <property type="entry name" value="LATE EMBRYOGENESIS ABUNDANT (LEA) HYDROXYPROLINE-RICH GLYCOPROTEIN FAMILY"/>
    <property type="match status" value="1"/>
</dbReference>
<keyword evidence="4 5" id="KW-0472">Membrane</keyword>
<evidence type="ECO:0000256" key="2">
    <source>
        <dbReference type="ARBA" id="ARBA00022692"/>
    </source>
</evidence>
<dbReference type="Proteomes" id="UP001642360">
    <property type="component" value="Unassembled WGS sequence"/>
</dbReference>
<dbReference type="GO" id="GO:0016020">
    <property type="term" value="C:membrane"/>
    <property type="evidence" value="ECO:0007669"/>
    <property type="project" value="UniProtKB-SubCell"/>
</dbReference>
<protein>
    <recommendedName>
        <fullName evidence="6">Late embryogenesis abundant protein LEA-2 subgroup domain-containing protein</fullName>
    </recommendedName>
</protein>
<evidence type="ECO:0000259" key="6">
    <source>
        <dbReference type="Pfam" id="PF03168"/>
    </source>
</evidence>
<evidence type="ECO:0000256" key="3">
    <source>
        <dbReference type="ARBA" id="ARBA00022989"/>
    </source>
</evidence>
<comment type="caution">
    <text evidence="7">The sequence shown here is derived from an EMBL/GenBank/DDBJ whole genome shotgun (WGS) entry which is preliminary data.</text>
</comment>
<dbReference type="InterPro" id="IPR044839">
    <property type="entry name" value="NDR1-like"/>
</dbReference>
<dbReference type="EMBL" id="CAUOFW020002047">
    <property type="protein sequence ID" value="CAK9150476.1"/>
    <property type="molecule type" value="Genomic_DNA"/>
</dbReference>
<evidence type="ECO:0000313" key="8">
    <source>
        <dbReference type="Proteomes" id="UP001642360"/>
    </source>
</evidence>
<name>A0ABC8S2J6_9AQUA</name>
<dbReference type="Pfam" id="PF03168">
    <property type="entry name" value="LEA_2"/>
    <property type="match status" value="1"/>
</dbReference>
<proteinExistence type="predicted"/>
<feature type="transmembrane region" description="Helical" evidence="5">
    <location>
        <begin position="23"/>
        <end position="45"/>
    </location>
</feature>